<keyword evidence="2" id="KW-0645">Protease</keyword>
<dbReference type="SUPFAM" id="SSF88697">
    <property type="entry name" value="PUA domain-like"/>
    <property type="match status" value="1"/>
</dbReference>
<dbReference type="Pfam" id="PF02190">
    <property type="entry name" value="LON_substr_bdg"/>
    <property type="match status" value="1"/>
</dbReference>
<dbReference type="Gene3D" id="2.30.130.40">
    <property type="entry name" value="LON domain-like"/>
    <property type="match status" value="1"/>
</dbReference>
<reference evidence="2 3" key="1">
    <citation type="submission" date="2017-08" db="EMBL/GenBank/DDBJ databases">
        <title>The Vibrio qinghaiensis sp.-Q67 is a luminous bacteria isolated firstly from Qinghai lake, Qinghai province, China, which has been proved to be very sensitive to detect environmental and food pollutants. Therefore, complete genome analysis of V. qinghaiensis sp.-Q67 highlights the potential application of this strain on detection of hazards in the contaminated environments.</title>
        <authorList>
            <person name="Gong L."/>
        </authorList>
    </citation>
    <scope>NUCLEOTIDE SEQUENCE [LARGE SCALE GENOMIC DNA]</scope>
    <source>
        <strain evidence="2 3">Q67</strain>
    </source>
</reference>
<feature type="domain" description="Lon N-terminal" evidence="1">
    <location>
        <begin position="4"/>
        <end position="190"/>
    </location>
</feature>
<proteinExistence type="predicted"/>
<name>A0A223MZD1_9VIBR</name>
<dbReference type="Proteomes" id="UP000215148">
    <property type="component" value="Chromosome 1"/>
</dbReference>
<sequence length="192" mass="22197">MMKKLMLFPLASIVLPEGKMKLRIFESRYKRMVTQSSQSDSTFGICLIHNKKGNKANQLSKFGMLVKIVDFEALDNGMLGLTVMGMERFRIESVVSEFDGLRVAHVTPLNGWSVRDLEPHEWYLSHQLQAVYQQFPQLGELYSHCFFDDASWVAQRWLELLPISIQQFDDLMRQDDAHSAVDFLLQVIEVSH</sequence>
<dbReference type="GO" id="GO:0008233">
    <property type="term" value="F:peptidase activity"/>
    <property type="evidence" value="ECO:0007669"/>
    <property type="project" value="UniProtKB-KW"/>
</dbReference>
<dbReference type="Gene3D" id="1.10.4060.10">
    <property type="entry name" value="BPP1347 like domain"/>
    <property type="match status" value="1"/>
</dbReference>
<evidence type="ECO:0000313" key="3">
    <source>
        <dbReference type="Proteomes" id="UP000215148"/>
    </source>
</evidence>
<evidence type="ECO:0000313" key="2">
    <source>
        <dbReference type="EMBL" id="ASU22920.1"/>
    </source>
</evidence>
<keyword evidence="3" id="KW-1185">Reference proteome</keyword>
<accession>A0A223MZD1</accession>
<dbReference type="EMBL" id="CP022741">
    <property type="protein sequence ID" value="ASU22920.1"/>
    <property type="molecule type" value="Genomic_DNA"/>
</dbReference>
<dbReference type="AlphaFoldDB" id="A0A223MZD1"/>
<dbReference type="KEGG" id="vqi:CCZ37_10115"/>
<gene>
    <name evidence="2" type="ORF">CCZ37_10115</name>
</gene>
<dbReference type="InterPro" id="IPR003111">
    <property type="entry name" value="Lon_prtase_N"/>
</dbReference>
<dbReference type="InterPro" id="IPR046336">
    <property type="entry name" value="Lon_prtase_N_sf"/>
</dbReference>
<dbReference type="GO" id="GO:0006508">
    <property type="term" value="P:proteolysis"/>
    <property type="evidence" value="ECO:0007669"/>
    <property type="project" value="UniProtKB-KW"/>
</dbReference>
<evidence type="ECO:0000259" key="1">
    <source>
        <dbReference type="SMART" id="SM00464"/>
    </source>
</evidence>
<dbReference type="PANTHER" id="PTHR46732:SF8">
    <property type="entry name" value="ATP-DEPENDENT PROTEASE LA (LON) DOMAIN PROTEIN"/>
    <property type="match status" value="1"/>
</dbReference>
<keyword evidence="2" id="KW-0378">Hydrolase</keyword>
<dbReference type="InterPro" id="IPR015947">
    <property type="entry name" value="PUA-like_sf"/>
</dbReference>
<organism evidence="2 3">
    <name type="scientific">Vibrio qinghaiensis</name>
    <dbReference type="NCBI Taxonomy" id="2025808"/>
    <lineage>
        <taxon>Bacteria</taxon>
        <taxon>Pseudomonadati</taxon>
        <taxon>Pseudomonadota</taxon>
        <taxon>Gammaproteobacteria</taxon>
        <taxon>Vibrionales</taxon>
        <taxon>Vibrionaceae</taxon>
        <taxon>Vibrio</taxon>
    </lineage>
</organism>
<dbReference type="SMART" id="SM00464">
    <property type="entry name" value="LON"/>
    <property type="match status" value="1"/>
</dbReference>
<dbReference type="PANTHER" id="PTHR46732">
    <property type="entry name" value="ATP-DEPENDENT PROTEASE LA (LON) DOMAIN PROTEIN"/>
    <property type="match status" value="1"/>
</dbReference>
<protein>
    <submittedName>
        <fullName evidence="2">ATP-dependent protease</fullName>
    </submittedName>
</protein>